<proteinExistence type="predicted"/>
<feature type="transmembrane region" description="Helical" evidence="1">
    <location>
        <begin position="354"/>
        <end position="372"/>
    </location>
</feature>
<sequence length="399" mass="45522">MFFLFIFLLAIFENWLVTYIHSFTFLDEIIAIGFFCFGLINLIMYEKKGKKIFNKIEVIIISLIIIFSLIGVLSSIVSDVDNTLILQLYTLFGDLKFFMVYFGARIVTLNLSKDKFKKILLKSSYMFSFICIILFILDSFLHFMDNFGVRFGIDTLAYGFGHPAKFVTAIIIFTALNLYFYYIETQKINYKYLLLNLILIITAGRVTTIAFYLGLVLIIVIYTAVKKTSYFSFFMATVLFWIVGKDRIINQFFGGDTEARGMLLKTAIQIAKDNAPLGSGLGTFGSEASRINYSQLYYQYNISGVWGLSEINPLFITDSYWAMVLGEYGFVGAIIMFLIMMLMLYNCFKNKDKVLGLIISIPMLYLIITSPIDSIVTSNSIVAIMLCTIFLLNVSKNDT</sequence>
<comment type="caution">
    <text evidence="2">The sequence shown here is derived from an EMBL/GenBank/DDBJ whole genome shotgun (WGS) entry which is preliminary data.</text>
</comment>
<keyword evidence="1" id="KW-0472">Membrane</keyword>
<name>A0ABD4L933_BACCE</name>
<protein>
    <submittedName>
        <fullName evidence="2">Uncharacterized protein</fullName>
    </submittedName>
</protein>
<feature type="transmembrane region" description="Helical" evidence="1">
    <location>
        <begin position="328"/>
        <end position="347"/>
    </location>
</feature>
<gene>
    <name evidence="2" type="ORF">JCR31_01150</name>
</gene>
<dbReference type="EMBL" id="JAEFBZ010000001">
    <property type="protein sequence ID" value="MBK1606525.1"/>
    <property type="molecule type" value="Genomic_DNA"/>
</dbReference>
<dbReference type="RefSeq" id="WP_200151988.1">
    <property type="nucleotide sequence ID" value="NZ_JAEFBZ010000001.1"/>
</dbReference>
<accession>A0ABD4L933</accession>
<feature type="transmembrane region" description="Helical" evidence="1">
    <location>
        <begin position="84"/>
        <end position="104"/>
    </location>
</feature>
<feature type="transmembrane region" description="Helical" evidence="1">
    <location>
        <begin position="194"/>
        <end position="222"/>
    </location>
</feature>
<evidence type="ECO:0000313" key="3">
    <source>
        <dbReference type="Proteomes" id="UP000613452"/>
    </source>
</evidence>
<feature type="transmembrane region" description="Helical" evidence="1">
    <location>
        <begin position="26"/>
        <end position="44"/>
    </location>
</feature>
<feature type="transmembrane region" description="Helical" evidence="1">
    <location>
        <begin position="164"/>
        <end position="182"/>
    </location>
</feature>
<feature type="transmembrane region" description="Helical" evidence="1">
    <location>
        <begin position="56"/>
        <end position="78"/>
    </location>
</feature>
<dbReference type="Proteomes" id="UP000613452">
    <property type="component" value="Unassembled WGS sequence"/>
</dbReference>
<feature type="transmembrane region" description="Helical" evidence="1">
    <location>
        <begin position="125"/>
        <end position="144"/>
    </location>
</feature>
<organism evidence="2 3">
    <name type="scientific">Bacillus cereus</name>
    <dbReference type="NCBI Taxonomy" id="1396"/>
    <lineage>
        <taxon>Bacteria</taxon>
        <taxon>Bacillati</taxon>
        <taxon>Bacillota</taxon>
        <taxon>Bacilli</taxon>
        <taxon>Bacillales</taxon>
        <taxon>Bacillaceae</taxon>
        <taxon>Bacillus</taxon>
        <taxon>Bacillus cereus group</taxon>
    </lineage>
</organism>
<keyword evidence="1" id="KW-0812">Transmembrane</keyword>
<dbReference type="AlphaFoldDB" id="A0ABD4L933"/>
<keyword evidence="1" id="KW-1133">Transmembrane helix</keyword>
<feature type="transmembrane region" description="Helical" evidence="1">
    <location>
        <begin position="378"/>
        <end position="395"/>
    </location>
</feature>
<evidence type="ECO:0000313" key="2">
    <source>
        <dbReference type="EMBL" id="MBK1606525.1"/>
    </source>
</evidence>
<reference evidence="2 3" key="1">
    <citation type="submission" date="2020-12" db="EMBL/GenBank/DDBJ databases">
        <title>Genome assembly for a thermostable protease producing Bacillus cereus MAKP1 strain isolated from chicken gut.</title>
        <authorList>
            <person name="Malaviya A."/>
        </authorList>
    </citation>
    <scope>NUCLEOTIDE SEQUENCE [LARGE SCALE GENOMIC DNA]</scope>
    <source>
        <strain evidence="2 3">MAKP1</strain>
    </source>
</reference>
<evidence type="ECO:0000256" key="1">
    <source>
        <dbReference type="SAM" id="Phobius"/>
    </source>
</evidence>